<accession>A0A2G5DDQ6</accession>
<reference evidence="2 3" key="1">
    <citation type="submission" date="2017-09" db="EMBL/GenBank/DDBJ databases">
        <title>WGS assembly of Aquilegia coerulea Goldsmith.</title>
        <authorList>
            <person name="Hodges S."/>
            <person name="Kramer E."/>
            <person name="Nordborg M."/>
            <person name="Tomkins J."/>
            <person name="Borevitz J."/>
            <person name="Derieg N."/>
            <person name="Yan J."/>
            <person name="Mihaltcheva S."/>
            <person name="Hayes R.D."/>
            <person name="Rokhsar D."/>
        </authorList>
    </citation>
    <scope>NUCLEOTIDE SEQUENCE [LARGE SCALE GENOMIC DNA]</scope>
    <source>
        <strain evidence="3">cv. Goldsmith</strain>
    </source>
</reference>
<feature type="coiled-coil region" evidence="1">
    <location>
        <begin position="68"/>
        <end position="198"/>
    </location>
</feature>
<evidence type="ECO:0000313" key="2">
    <source>
        <dbReference type="EMBL" id="PIA41613.1"/>
    </source>
</evidence>
<dbReference type="PANTHER" id="PTHR37214:SF2">
    <property type="entry name" value="CYTOMEGALOVIRUS UL139 PROTEIN"/>
    <property type="match status" value="1"/>
</dbReference>
<dbReference type="OrthoDB" id="1903594at2759"/>
<protein>
    <submittedName>
        <fullName evidence="2">Uncharacterized protein</fullName>
    </submittedName>
</protein>
<name>A0A2G5DDQ6_AQUCA</name>
<evidence type="ECO:0000313" key="3">
    <source>
        <dbReference type="Proteomes" id="UP000230069"/>
    </source>
</evidence>
<proteinExistence type="predicted"/>
<dbReference type="PANTHER" id="PTHR37214">
    <property type="entry name" value="CYTOMEGALOVIRUS UL139 PROTEIN"/>
    <property type="match status" value="1"/>
</dbReference>
<gene>
    <name evidence="2" type="ORF">AQUCO_02200211v1</name>
</gene>
<keyword evidence="1" id="KW-0175">Coiled coil</keyword>
<sequence>MALLPSGFQERLQHMEETRNQRLFLLQAEKELQSKRSHLLSEKLSNIRIMKQRCYILEHQNACLNFKILAHKSQIDQLETKYNNFAQQFRVLKSEVEEMEEREKEKDKFYEMKVSEIIGFKEKVDRRVSELREEMAVLKKSIDELKSSLQEIQSNREYLNNTEIPAAEAQKAQLLLVKENLERRLASNYQLRAQLQKQLCNILKSQDQR</sequence>
<organism evidence="2 3">
    <name type="scientific">Aquilegia coerulea</name>
    <name type="common">Rocky mountain columbine</name>
    <dbReference type="NCBI Taxonomy" id="218851"/>
    <lineage>
        <taxon>Eukaryota</taxon>
        <taxon>Viridiplantae</taxon>
        <taxon>Streptophyta</taxon>
        <taxon>Embryophyta</taxon>
        <taxon>Tracheophyta</taxon>
        <taxon>Spermatophyta</taxon>
        <taxon>Magnoliopsida</taxon>
        <taxon>Ranunculales</taxon>
        <taxon>Ranunculaceae</taxon>
        <taxon>Thalictroideae</taxon>
        <taxon>Aquilegia</taxon>
    </lineage>
</organism>
<keyword evidence="3" id="KW-1185">Reference proteome</keyword>
<dbReference type="AlphaFoldDB" id="A0A2G5DDQ6"/>
<dbReference type="Pfam" id="PF12507">
    <property type="entry name" value="HCMV_UL139"/>
    <property type="match status" value="1"/>
</dbReference>
<dbReference type="InParanoid" id="A0A2G5DDQ6"/>
<dbReference type="EMBL" id="KZ305039">
    <property type="protein sequence ID" value="PIA41613.1"/>
    <property type="molecule type" value="Genomic_DNA"/>
</dbReference>
<dbReference type="Proteomes" id="UP000230069">
    <property type="component" value="Unassembled WGS sequence"/>
</dbReference>
<dbReference type="InterPro" id="IPR021042">
    <property type="entry name" value="Herpes_UL139_cytomegalovirus"/>
</dbReference>
<evidence type="ECO:0000256" key="1">
    <source>
        <dbReference type="SAM" id="Coils"/>
    </source>
</evidence>